<proteinExistence type="predicted"/>
<dbReference type="RefSeq" id="WP_133872536.1">
    <property type="nucleotide sequence ID" value="NZ_BOMD01000083.1"/>
</dbReference>
<dbReference type="Proteomes" id="UP000294901">
    <property type="component" value="Unassembled WGS sequence"/>
</dbReference>
<comment type="caution">
    <text evidence="2">The sequence shown here is derived from an EMBL/GenBank/DDBJ whole genome shotgun (WGS) entry which is preliminary data.</text>
</comment>
<dbReference type="EMBL" id="SNWR01000001">
    <property type="protein sequence ID" value="TDO37991.1"/>
    <property type="molecule type" value="Genomic_DNA"/>
</dbReference>
<evidence type="ECO:0000313" key="2">
    <source>
        <dbReference type="EMBL" id="TDO37991.1"/>
    </source>
</evidence>
<dbReference type="PROSITE" id="PS51257">
    <property type="entry name" value="PROKAR_LIPOPROTEIN"/>
    <property type="match status" value="1"/>
</dbReference>
<feature type="signal peptide" evidence="1">
    <location>
        <begin position="1"/>
        <end position="26"/>
    </location>
</feature>
<feature type="chain" id="PRO_5039104591" description="Sporulation and spore germination protein" evidence="1">
    <location>
        <begin position="27"/>
        <end position="163"/>
    </location>
</feature>
<protein>
    <recommendedName>
        <fullName evidence="4">Sporulation and spore germination protein</fullName>
    </recommendedName>
</protein>
<sequence>MNRTRWAAAVALLLLLAGCGVRPSGATDAGAAPTGIAPGPTLYFIDARGDLRPQQRASGRLGTVGEAVTLLLYGPGGSGMRTGITSDGVTRVETTITDTTIELRMPVTSEDVTAFGVDQVVCTALAVHVQGGGSARTTVRLYFTQPAPGSEETRTCPLINPGR</sequence>
<name>A0A4R6JRG0_9ACTN</name>
<accession>A0A4R6JRG0</accession>
<evidence type="ECO:0000313" key="3">
    <source>
        <dbReference type="Proteomes" id="UP000294901"/>
    </source>
</evidence>
<keyword evidence="3" id="KW-1185">Reference proteome</keyword>
<organism evidence="2 3">
    <name type="scientific">Paractinoplanes brasiliensis</name>
    <dbReference type="NCBI Taxonomy" id="52695"/>
    <lineage>
        <taxon>Bacteria</taxon>
        <taxon>Bacillati</taxon>
        <taxon>Actinomycetota</taxon>
        <taxon>Actinomycetes</taxon>
        <taxon>Micromonosporales</taxon>
        <taxon>Micromonosporaceae</taxon>
        <taxon>Paractinoplanes</taxon>
    </lineage>
</organism>
<evidence type="ECO:0000256" key="1">
    <source>
        <dbReference type="SAM" id="SignalP"/>
    </source>
</evidence>
<reference evidence="2 3" key="1">
    <citation type="submission" date="2019-03" db="EMBL/GenBank/DDBJ databases">
        <title>Sequencing the genomes of 1000 actinobacteria strains.</title>
        <authorList>
            <person name="Klenk H.-P."/>
        </authorList>
    </citation>
    <scope>NUCLEOTIDE SEQUENCE [LARGE SCALE GENOMIC DNA]</scope>
    <source>
        <strain evidence="2 3">DSM 43805</strain>
    </source>
</reference>
<evidence type="ECO:0008006" key="4">
    <source>
        <dbReference type="Google" id="ProtNLM"/>
    </source>
</evidence>
<dbReference type="AlphaFoldDB" id="A0A4R6JRG0"/>
<gene>
    <name evidence="2" type="ORF">C8E87_1633</name>
</gene>
<dbReference type="OrthoDB" id="3626511at2"/>
<keyword evidence="1" id="KW-0732">Signal</keyword>